<proteinExistence type="predicted"/>
<reference evidence="3" key="1">
    <citation type="submission" date="2023-02" db="EMBL/GenBank/DDBJ databases">
        <title>Genome sequence of Hyphococcus flavus.</title>
        <authorList>
            <person name="Rong J.-C."/>
            <person name="Zhao Q."/>
            <person name="Yi M."/>
            <person name="Wu J.-Y."/>
        </authorList>
    </citation>
    <scope>NUCLEOTIDE SEQUENCE</scope>
    <source>
        <strain evidence="3">MCCC 1K03223</strain>
    </source>
</reference>
<feature type="domain" description="N-acetyltransferase" evidence="2">
    <location>
        <begin position="1"/>
        <end position="161"/>
    </location>
</feature>
<protein>
    <submittedName>
        <fullName evidence="3">GNAT family N-acetyltransferase</fullName>
    </submittedName>
</protein>
<dbReference type="KEGG" id="hfl:PUV54_12115"/>
<dbReference type="InterPro" id="IPR016181">
    <property type="entry name" value="Acyl_CoA_acyltransferase"/>
</dbReference>
<sequence length="169" mass="19436">MKLRTAVAEDIPLLKAWDENSHVRDASGEDSDYDWDEEIPRIAEWGELLMAEDDGRAIGFMEIIDPALEPTGYWGDVGEGLRAVDIWIGEEKHLGQGFGTQMMRLALERCFADPNVKAVIIDPLERNTRARRFYERLGFKFVEYRTFEKELCAIYRLERADYLSLAEAG</sequence>
<dbReference type="EMBL" id="CP118166">
    <property type="protein sequence ID" value="WDI30700.1"/>
    <property type="molecule type" value="Genomic_DNA"/>
</dbReference>
<keyword evidence="4" id="KW-1185">Reference proteome</keyword>
<evidence type="ECO:0000256" key="1">
    <source>
        <dbReference type="ARBA" id="ARBA00023251"/>
    </source>
</evidence>
<evidence type="ECO:0000313" key="3">
    <source>
        <dbReference type="EMBL" id="WDI30700.1"/>
    </source>
</evidence>
<organism evidence="3 4">
    <name type="scientific">Hyphococcus flavus</name>
    <dbReference type="NCBI Taxonomy" id="1866326"/>
    <lineage>
        <taxon>Bacteria</taxon>
        <taxon>Pseudomonadati</taxon>
        <taxon>Pseudomonadota</taxon>
        <taxon>Alphaproteobacteria</taxon>
        <taxon>Parvularculales</taxon>
        <taxon>Parvularculaceae</taxon>
        <taxon>Hyphococcus</taxon>
    </lineage>
</organism>
<dbReference type="RefSeq" id="WP_274492514.1">
    <property type="nucleotide sequence ID" value="NZ_CP118166.1"/>
</dbReference>
<name>A0AAF0CBD6_9PROT</name>
<accession>A0AAF0CBD6</accession>
<dbReference type="CDD" id="cd04301">
    <property type="entry name" value="NAT_SF"/>
    <property type="match status" value="1"/>
</dbReference>
<dbReference type="AlphaFoldDB" id="A0AAF0CBD6"/>
<dbReference type="PANTHER" id="PTHR31438">
    <property type="entry name" value="LYSINE N-ACYLTRANSFERASE C17G9.06C-RELATED"/>
    <property type="match status" value="1"/>
</dbReference>
<evidence type="ECO:0000259" key="2">
    <source>
        <dbReference type="PROSITE" id="PS51186"/>
    </source>
</evidence>
<dbReference type="SUPFAM" id="SSF55729">
    <property type="entry name" value="Acyl-CoA N-acyltransferases (Nat)"/>
    <property type="match status" value="1"/>
</dbReference>
<dbReference type="GO" id="GO:0016410">
    <property type="term" value="F:N-acyltransferase activity"/>
    <property type="evidence" value="ECO:0007669"/>
    <property type="project" value="TreeGrafter"/>
</dbReference>
<dbReference type="Gene3D" id="3.40.630.30">
    <property type="match status" value="1"/>
</dbReference>
<dbReference type="GO" id="GO:0046677">
    <property type="term" value="P:response to antibiotic"/>
    <property type="evidence" value="ECO:0007669"/>
    <property type="project" value="UniProtKB-KW"/>
</dbReference>
<dbReference type="PANTHER" id="PTHR31438:SF1">
    <property type="entry name" value="LYSINE N-ACYLTRANSFERASE C17G9.06C-RELATED"/>
    <property type="match status" value="1"/>
</dbReference>
<dbReference type="InterPro" id="IPR000182">
    <property type="entry name" value="GNAT_dom"/>
</dbReference>
<evidence type="ECO:0000313" key="4">
    <source>
        <dbReference type="Proteomes" id="UP001214043"/>
    </source>
</evidence>
<gene>
    <name evidence="3" type="ORF">PUV54_12115</name>
</gene>
<keyword evidence="1" id="KW-0046">Antibiotic resistance</keyword>
<dbReference type="Proteomes" id="UP001214043">
    <property type="component" value="Chromosome"/>
</dbReference>
<dbReference type="Pfam" id="PF13523">
    <property type="entry name" value="Acetyltransf_8"/>
    <property type="match status" value="1"/>
</dbReference>
<dbReference type="PROSITE" id="PS51186">
    <property type="entry name" value="GNAT"/>
    <property type="match status" value="1"/>
</dbReference>